<dbReference type="AlphaFoldDB" id="A0A836FNJ4"/>
<gene>
    <name evidence="1" type="ORF">G6Z78_0010062</name>
</gene>
<evidence type="ECO:0000313" key="1">
    <source>
        <dbReference type="EMBL" id="KAG5322209.1"/>
    </source>
</evidence>
<feature type="non-terminal residue" evidence="1">
    <location>
        <position position="181"/>
    </location>
</feature>
<dbReference type="Proteomes" id="UP000668214">
    <property type="component" value="Unassembled WGS sequence"/>
</dbReference>
<dbReference type="PANTHER" id="PTHR46060:SF1">
    <property type="entry name" value="MARINER MOS1 TRANSPOSASE-LIKE PROTEIN"/>
    <property type="match status" value="1"/>
</dbReference>
<proteinExistence type="predicted"/>
<evidence type="ECO:0000313" key="2">
    <source>
        <dbReference type="Proteomes" id="UP000668214"/>
    </source>
</evidence>
<name>A0A836FNJ4_9HYME</name>
<accession>A0A836FNJ4</accession>
<keyword evidence="2" id="KW-1185">Reference proteome</keyword>
<dbReference type="InterPro" id="IPR052709">
    <property type="entry name" value="Transposase-MT_Hybrid"/>
</dbReference>
<feature type="non-terminal residue" evidence="1">
    <location>
        <position position="1"/>
    </location>
</feature>
<reference evidence="1" key="1">
    <citation type="submission" date="2020-02" db="EMBL/GenBank/DDBJ databases">
        <title>Relaxed selection underlies rapid genomic changes in the transitions from sociality to social parasitism in ants.</title>
        <authorList>
            <person name="Bi X."/>
        </authorList>
    </citation>
    <scope>NUCLEOTIDE SEQUENCE</scope>
    <source>
        <strain evidence="1">BGI-DK2014c</strain>
        <tissue evidence="1">Whole body</tissue>
    </source>
</reference>
<organism evidence="1 2">
    <name type="scientific">Pseudoatta argentina</name>
    <dbReference type="NCBI Taxonomy" id="621737"/>
    <lineage>
        <taxon>Eukaryota</taxon>
        <taxon>Metazoa</taxon>
        <taxon>Ecdysozoa</taxon>
        <taxon>Arthropoda</taxon>
        <taxon>Hexapoda</taxon>
        <taxon>Insecta</taxon>
        <taxon>Pterygota</taxon>
        <taxon>Neoptera</taxon>
        <taxon>Endopterygota</taxon>
        <taxon>Hymenoptera</taxon>
        <taxon>Apocrita</taxon>
        <taxon>Aculeata</taxon>
        <taxon>Formicoidea</taxon>
        <taxon>Formicidae</taxon>
        <taxon>Myrmicinae</taxon>
        <taxon>Pseudoatta</taxon>
    </lineage>
</organism>
<dbReference type="Gene3D" id="3.30.420.10">
    <property type="entry name" value="Ribonuclease H-like superfamily/Ribonuclease H"/>
    <property type="match status" value="1"/>
</dbReference>
<protein>
    <submittedName>
        <fullName evidence="1">MOS1T transposase</fullName>
    </submittedName>
</protein>
<dbReference type="PANTHER" id="PTHR46060">
    <property type="entry name" value="MARINER MOS1 TRANSPOSASE-LIKE PROTEIN"/>
    <property type="match status" value="1"/>
</dbReference>
<dbReference type="EMBL" id="JAANIA010000992">
    <property type="protein sequence ID" value="KAG5322209.1"/>
    <property type="molecule type" value="Genomic_DNA"/>
</dbReference>
<comment type="caution">
    <text evidence="1">The sequence shown here is derived from an EMBL/GenBank/DDBJ whole genome shotgun (WGS) entry which is preliminary data.</text>
</comment>
<dbReference type="GO" id="GO:0003676">
    <property type="term" value="F:nucleic acid binding"/>
    <property type="evidence" value="ECO:0007669"/>
    <property type="project" value="InterPro"/>
</dbReference>
<dbReference type="InterPro" id="IPR036397">
    <property type="entry name" value="RNaseH_sf"/>
</dbReference>
<sequence length="181" mass="21720">MDQSICIKFCVKNKIKCADAFQMLTVAYGEATLDQSNVYRWYKMFEYYLQVMRNLREAIRQKRSDLWKNKNWLLHHDNAPAYTSLLVREFLAKNNTLMMPQPPHSPDLAPCDLFLFPKLKRPMKGRRYATIEEIKTASKEELNKITKNYFLKCFEDWKKRWHKCIISDGDYFEGDKIHIHE</sequence>